<gene>
    <name evidence="2" type="ORF">Moror_9248</name>
</gene>
<protein>
    <submittedName>
        <fullName evidence="2">Uncharacterized protein</fullName>
    </submittedName>
</protein>
<sequence length="81" mass="8235">MPSAAQLDFGHDLLLSSLPQSSPQQERTLPSTSTGTSANEEASTGASGRAAKLTNPAALAMLNQALATMPDYSQFGVGVGN</sequence>
<accession>V2WTM8</accession>
<dbReference type="HOGENOM" id="CLU_2574414_0_0_1"/>
<evidence type="ECO:0000313" key="3">
    <source>
        <dbReference type="Proteomes" id="UP000017559"/>
    </source>
</evidence>
<keyword evidence="3" id="KW-1185">Reference proteome</keyword>
<reference evidence="2 3" key="1">
    <citation type="journal article" date="2014" name="BMC Genomics">
        <title>Genome and secretome analysis of the hemibiotrophic fungal pathogen, Moniliophthora roreri, which causes frosty pod rot disease of cacao: mechanisms of the biotrophic and necrotrophic phases.</title>
        <authorList>
            <person name="Meinhardt L.W."/>
            <person name="Costa G.G.L."/>
            <person name="Thomazella D.P.T."/>
            <person name="Teixeira P.J.P.L."/>
            <person name="Carazzolle M.F."/>
            <person name="Schuster S.C."/>
            <person name="Carlson J.E."/>
            <person name="Guiltinan M.J."/>
            <person name="Mieczkowski P."/>
            <person name="Farmer A."/>
            <person name="Ramaraj T."/>
            <person name="Crozier J."/>
            <person name="Davis R.E."/>
            <person name="Shao J."/>
            <person name="Melnick R.L."/>
            <person name="Pereira G.A.G."/>
            <person name="Bailey B.A."/>
        </authorList>
    </citation>
    <scope>NUCLEOTIDE SEQUENCE [LARGE SCALE GENOMIC DNA]</scope>
    <source>
        <strain evidence="2 3">MCA 2997</strain>
    </source>
</reference>
<feature type="region of interest" description="Disordered" evidence="1">
    <location>
        <begin position="1"/>
        <end position="50"/>
    </location>
</feature>
<feature type="compositionally biased region" description="Polar residues" evidence="1">
    <location>
        <begin position="26"/>
        <end position="46"/>
    </location>
</feature>
<dbReference type="AlphaFoldDB" id="V2WTM8"/>
<proteinExistence type="predicted"/>
<dbReference type="Proteomes" id="UP000017559">
    <property type="component" value="Unassembled WGS sequence"/>
</dbReference>
<evidence type="ECO:0000313" key="2">
    <source>
        <dbReference type="EMBL" id="ESK84937.1"/>
    </source>
</evidence>
<dbReference type="KEGG" id="mrr:Moror_9248"/>
<feature type="compositionally biased region" description="Low complexity" evidence="1">
    <location>
        <begin position="13"/>
        <end position="25"/>
    </location>
</feature>
<comment type="caution">
    <text evidence="2">The sequence shown here is derived from an EMBL/GenBank/DDBJ whole genome shotgun (WGS) entry which is preliminary data.</text>
</comment>
<evidence type="ECO:0000256" key="1">
    <source>
        <dbReference type="SAM" id="MobiDB-lite"/>
    </source>
</evidence>
<name>V2WTM8_MONRO</name>
<dbReference type="EMBL" id="AWSO01001185">
    <property type="protein sequence ID" value="ESK84937.1"/>
    <property type="molecule type" value="Genomic_DNA"/>
</dbReference>
<organism evidence="2 3">
    <name type="scientific">Moniliophthora roreri (strain MCA 2997)</name>
    <name type="common">Cocoa frosty pod rot fungus</name>
    <name type="synonym">Crinipellis roreri</name>
    <dbReference type="NCBI Taxonomy" id="1381753"/>
    <lineage>
        <taxon>Eukaryota</taxon>
        <taxon>Fungi</taxon>
        <taxon>Dikarya</taxon>
        <taxon>Basidiomycota</taxon>
        <taxon>Agaricomycotina</taxon>
        <taxon>Agaricomycetes</taxon>
        <taxon>Agaricomycetidae</taxon>
        <taxon>Agaricales</taxon>
        <taxon>Marasmiineae</taxon>
        <taxon>Marasmiaceae</taxon>
        <taxon>Moniliophthora</taxon>
    </lineage>
</organism>